<dbReference type="KEGG" id="pbp:STSP1_00098"/>
<name>A0A1W6LJ20_9BACT</name>
<keyword evidence="5" id="KW-1185">Reference proteome</keyword>
<dbReference type="Gene3D" id="3.10.620.30">
    <property type="match status" value="2"/>
</dbReference>
<protein>
    <recommendedName>
        <fullName evidence="6">DUF3857 domain-containing protein</fullName>
    </recommendedName>
</protein>
<dbReference type="InterPro" id="IPR038765">
    <property type="entry name" value="Papain-like_cys_pep_sf"/>
</dbReference>
<evidence type="ECO:0000313" key="4">
    <source>
        <dbReference type="EMBL" id="ARN55734.1"/>
    </source>
</evidence>
<dbReference type="Pfam" id="PF01841">
    <property type="entry name" value="Transglut_core"/>
    <property type="match status" value="1"/>
</dbReference>
<organism evidence="4 5">
    <name type="scientific">Sedimentisphaera salicampi</name>
    <dbReference type="NCBI Taxonomy" id="1941349"/>
    <lineage>
        <taxon>Bacteria</taxon>
        <taxon>Pseudomonadati</taxon>
        <taxon>Planctomycetota</taxon>
        <taxon>Phycisphaerae</taxon>
        <taxon>Sedimentisphaerales</taxon>
        <taxon>Sedimentisphaeraceae</taxon>
        <taxon>Sedimentisphaera</taxon>
    </lineage>
</organism>
<evidence type="ECO:0000313" key="5">
    <source>
        <dbReference type="Proteomes" id="UP000193334"/>
    </source>
</evidence>
<dbReference type="InterPro" id="IPR002931">
    <property type="entry name" value="Transglutaminase-like"/>
</dbReference>
<feature type="domain" description="DUF3857" evidence="3">
    <location>
        <begin position="671"/>
        <end position="845"/>
    </location>
</feature>
<dbReference type="Gene3D" id="2.60.120.1130">
    <property type="match status" value="2"/>
</dbReference>
<dbReference type="STRING" id="1941349.STSP1_00098"/>
<reference evidence="5" key="1">
    <citation type="submission" date="2017-04" db="EMBL/GenBank/DDBJ databases">
        <title>Comparative genomics and description of representatives of a novel lineage of planctomycetes thriving in anoxic sediments.</title>
        <authorList>
            <person name="Spring S."/>
            <person name="Bunk B."/>
            <person name="Sproer C."/>
        </authorList>
    </citation>
    <scope>NUCLEOTIDE SEQUENCE [LARGE SCALE GENOMIC DNA]</scope>
    <source>
        <strain evidence="5">ST-PulAB-D4</strain>
    </source>
</reference>
<accession>A0A1W6LJ20</accession>
<evidence type="ECO:0000259" key="3">
    <source>
        <dbReference type="Pfam" id="PF12969"/>
    </source>
</evidence>
<dbReference type="Gene3D" id="2.60.40.3140">
    <property type="match status" value="2"/>
</dbReference>
<gene>
    <name evidence="4" type="ORF">STSP1_00098</name>
</gene>
<dbReference type="SUPFAM" id="SSF54001">
    <property type="entry name" value="Cysteine proteinases"/>
    <property type="match status" value="1"/>
</dbReference>
<evidence type="ECO:0008006" key="6">
    <source>
        <dbReference type="Google" id="ProtNLM"/>
    </source>
</evidence>
<proteinExistence type="predicted"/>
<evidence type="ECO:0000259" key="2">
    <source>
        <dbReference type="Pfam" id="PF01841"/>
    </source>
</evidence>
<feature type="domain" description="DUF3857" evidence="3">
    <location>
        <begin position="58"/>
        <end position="231"/>
    </location>
</feature>
<feature type="chain" id="PRO_5010883282" description="DUF3857 domain-containing protein" evidence="1">
    <location>
        <begin position="20"/>
        <end position="1256"/>
    </location>
</feature>
<dbReference type="EMBL" id="CP021023">
    <property type="protein sequence ID" value="ARN55734.1"/>
    <property type="molecule type" value="Genomic_DNA"/>
</dbReference>
<sequence length="1256" mass="143115" precursor="true">MYKKVMLFLLLAIAASSFAEVLIYRPEAMASAKEADKEKYPNSDQVLVSGYTKTTYNPDGTSVDISEYYNKVLTEKGKRNNQTITFHFTRPYDTIELELVELIKPDGSTVEIDTEANSKVMTDNSSMSANIYNPNSKVLVVSLPGLEVGDTIHYIAADRYTKVRMKNTWSNYFVFESKYPIVKEVYEVYAPEELPIKSMALKDKVDDTVSYEKTEKSGKTVHKWTARDVPRFYPETSMPDYWTCVQRLLVSTIEQWETVSKWYWELSEPHLDTTPEMEEKVEELLEGIETDEEKIRAIFKFVSQEIRYMGITIEKEAPGNEPHDVSLTFENRHGVCRDKAALLVAMLRLAGFESYPVLIHSGPKKDKEVPQPYFNHAITCVRNEDGTYKLMDSTDESTQRLMPSYLNDCSYIVAAPYGETLLESPVEPAENNMLKITTKAQIDKNGSYKAESTLVFEGINDNAYRGAFLRKKPEQRKSYFEKLLKNFLPGGELDSYSLKPENLQDTSKNLKAEITYHADNVLIKGKGKALLPIYNIGAKAGIANFVLQATGLDKRRFPLETGITCGVSESKTLEIAEDLKVFSTPETSAIDEDYMSYSSNFEKIDTGIKLKREIKFKEVQFSPEQYLELKENLKDIEYNSRKKIVLTDTRKNQQDSELLSKDVEYKLKDEHNWTVETVVRRKILSYKGKKDYSELKFSYVPVWEELELNYARVINDGNVKEISEVEKNVMDAGWVASAPQYPEGKTLVASLPGVEAGSVIEYSVKRTLKNRPYFSMYRTFQGYEPHRRMTVKLNIPSNIETHIVCDDNGILNPGTVSGEGIIERQSSENQGTKKYVWTAKDLPALKAESSLPPKYAYTPFLRVSTGQIGEYADMVSVAAASRVASQEEKISEKVKEITKDAESDKEIIISIRDFAARNIRTAGPSYTRIPLGKHFTCRQTLENGYGNRLDKAILTSKLLELSGIENEIILPANCGRLNEFEDLMKETVSPSLWGSPLVKTHTDEGVFYIGDTTQYAQLGTTYRNRRMSVNTETRQLLRIDVPEEYTNRSDSLIELEITPEGKAEMLHESRIWGTNFAESNKYFSEVTPEKRRRYYEKLVSNISQFAEAESELITDFSAYPGLKQYELDIPKYAVKEGNLMYFTVPANPGSIGISEDVRENPYYMPGYSKAEITVNTAVPEGMEVLMMPKSEKRVLPAGAGVIEIECTQRGRMITIKYTMETRPAVIREFEYDRLSEIDSWLKHPDKRTITLIESEE</sequence>
<dbReference type="RefSeq" id="WP_085754465.1">
    <property type="nucleotide sequence ID" value="NZ_CP021023.1"/>
</dbReference>
<evidence type="ECO:0000256" key="1">
    <source>
        <dbReference type="SAM" id="SignalP"/>
    </source>
</evidence>
<feature type="domain" description="Transglutaminase-like" evidence="2">
    <location>
        <begin position="281"/>
        <end position="357"/>
    </location>
</feature>
<dbReference type="InterPro" id="IPR024618">
    <property type="entry name" value="DUF3857"/>
</dbReference>
<dbReference type="Pfam" id="PF12969">
    <property type="entry name" value="DUF3857"/>
    <property type="match status" value="2"/>
</dbReference>
<dbReference type="AlphaFoldDB" id="A0A1W6LJ20"/>
<dbReference type="Proteomes" id="UP000193334">
    <property type="component" value="Chromosome"/>
</dbReference>
<keyword evidence="1" id="KW-0732">Signal</keyword>
<feature type="signal peptide" evidence="1">
    <location>
        <begin position="1"/>
        <end position="19"/>
    </location>
</feature>